<protein>
    <submittedName>
        <fullName evidence="1">Uncharacterized protein</fullName>
    </submittedName>
</protein>
<dbReference type="AlphaFoldDB" id="A0A6N4TIW7"/>
<reference evidence="2" key="1">
    <citation type="submission" date="2019-05" db="EMBL/GenBank/DDBJ databases">
        <title>Complete genome sequencing of Absiella argi strain JCM 30884.</title>
        <authorList>
            <person name="Sakamoto M."/>
            <person name="Murakami T."/>
            <person name="Mori H."/>
        </authorList>
    </citation>
    <scope>NUCLEOTIDE SEQUENCE [LARGE SCALE GENOMIC DNA]</scope>
    <source>
        <strain evidence="2">JCM 30884</strain>
    </source>
</reference>
<gene>
    <name evidence="1" type="ORF">Aargi30884_15920</name>
</gene>
<evidence type="ECO:0000313" key="1">
    <source>
        <dbReference type="EMBL" id="BBK22689.1"/>
    </source>
</evidence>
<sequence length="90" mass="10326">MKELIIELIEGHTISIIEDELVSVSYDEDMTLEELAFELTYTNPSNPGKKEVANSSISNFFEIETDNQTFYLPKKSVIYAYIHDLSVECK</sequence>
<name>A0A6N4TIW7_9FIRM</name>
<dbReference type="Proteomes" id="UP000464754">
    <property type="component" value="Chromosome"/>
</dbReference>
<accession>A0A6N4TIW7</accession>
<dbReference type="KEGG" id="aarg:Aargi30884_15920"/>
<proteinExistence type="predicted"/>
<keyword evidence="2" id="KW-1185">Reference proteome</keyword>
<evidence type="ECO:0000313" key="2">
    <source>
        <dbReference type="Proteomes" id="UP000464754"/>
    </source>
</evidence>
<dbReference type="EMBL" id="AP019695">
    <property type="protein sequence ID" value="BBK22689.1"/>
    <property type="molecule type" value="Genomic_DNA"/>
</dbReference>
<dbReference type="RefSeq" id="WP_118276523.1">
    <property type="nucleotide sequence ID" value="NZ_AP019695.1"/>
</dbReference>
<organism evidence="1 2">
    <name type="scientific">Amedibacterium intestinale</name>
    <dbReference type="NCBI Taxonomy" id="2583452"/>
    <lineage>
        <taxon>Bacteria</taxon>
        <taxon>Bacillati</taxon>
        <taxon>Bacillota</taxon>
        <taxon>Erysipelotrichia</taxon>
        <taxon>Erysipelotrichales</taxon>
        <taxon>Erysipelotrichaceae</taxon>
        <taxon>Amedibacterium</taxon>
    </lineage>
</organism>